<keyword evidence="1" id="KW-0472">Membrane</keyword>
<keyword evidence="1" id="KW-0812">Transmembrane</keyword>
<evidence type="ECO:0000256" key="1">
    <source>
        <dbReference type="SAM" id="Phobius"/>
    </source>
</evidence>
<evidence type="ECO:0000313" key="3">
    <source>
        <dbReference type="Proteomes" id="UP000799640"/>
    </source>
</evidence>
<protein>
    <submittedName>
        <fullName evidence="2">Uncharacterized protein</fullName>
    </submittedName>
</protein>
<gene>
    <name evidence="2" type="ORF">EJ06DRAFT_285740</name>
</gene>
<dbReference type="Proteomes" id="UP000799640">
    <property type="component" value="Unassembled WGS sequence"/>
</dbReference>
<sequence>MPTRACIAFSDWRAYYGEVLGGRFGASLAFMGWYGGTGKGTEGGGTAMADLVLFASFIASLRVMLVFLRFLYLRRLLLPPFVLLSLLILPLVDSIRFFRTLALNFFAFPYITRKRWEMGYRQGKHGGHGWIGQGSRTGKGKERFPSGSTGDLTSRFPWPASCCFHHCASLRTLQPPAARETDKGEKLQMHLPHTSRRNCVVSALFVPAFWSTVRHTTT</sequence>
<keyword evidence="3" id="KW-1185">Reference proteome</keyword>
<feature type="transmembrane region" description="Helical" evidence="1">
    <location>
        <begin position="84"/>
        <end position="111"/>
    </location>
</feature>
<name>A0A6G1I5R1_9PEZI</name>
<reference evidence="2" key="1">
    <citation type="journal article" date="2020" name="Stud. Mycol.">
        <title>101 Dothideomycetes genomes: a test case for predicting lifestyles and emergence of pathogens.</title>
        <authorList>
            <person name="Haridas S."/>
            <person name="Albert R."/>
            <person name="Binder M."/>
            <person name="Bloem J."/>
            <person name="Labutti K."/>
            <person name="Salamov A."/>
            <person name="Andreopoulos B."/>
            <person name="Baker S."/>
            <person name="Barry K."/>
            <person name="Bills G."/>
            <person name="Bluhm B."/>
            <person name="Cannon C."/>
            <person name="Castanera R."/>
            <person name="Culley D."/>
            <person name="Daum C."/>
            <person name="Ezra D."/>
            <person name="Gonzalez J."/>
            <person name="Henrissat B."/>
            <person name="Kuo A."/>
            <person name="Liang C."/>
            <person name="Lipzen A."/>
            <person name="Lutzoni F."/>
            <person name="Magnuson J."/>
            <person name="Mondo S."/>
            <person name="Nolan M."/>
            <person name="Ohm R."/>
            <person name="Pangilinan J."/>
            <person name="Park H.-J."/>
            <person name="Ramirez L."/>
            <person name="Alfaro M."/>
            <person name="Sun H."/>
            <person name="Tritt A."/>
            <person name="Yoshinaga Y."/>
            <person name="Zwiers L.-H."/>
            <person name="Turgeon B."/>
            <person name="Goodwin S."/>
            <person name="Spatafora J."/>
            <person name="Crous P."/>
            <person name="Grigoriev I."/>
        </authorList>
    </citation>
    <scope>NUCLEOTIDE SEQUENCE</scope>
    <source>
        <strain evidence="2">CBS 262.69</strain>
    </source>
</reference>
<evidence type="ECO:0000313" key="2">
    <source>
        <dbReference type="EMBL" id="KAF2403638.1"/>
    </source>
</evidence>
<proteinExistence type="predicted"/>
<dbReference type="AlphaFoldDB" id="A0A6G1I5R1"/>
<accession>A0A6G1I5R1</accession>
<organism evidence="2 3">
    <name type="scientific">Trichodelitschia bisporula</name>
    <dbReference type="NCBI Taxonomy" id="703511"/>
    <lineage>
        <taxon>Eukaryota</taxon>
        <taxon>Fungi</taxon>
        <taxon>Dikarya</taxon>
        <taxon>Ascomycota</taxon>
        <taxon>Pezizomycotina</taxon>
        <taxon>Dothideomycetes</taxon>
        <taxon>Dothideomycetes incertae sedis</taxon>
        <taxon>Phaeotrichales</taxon>
        <taxon>Phaeotrichaceae</taxon>
        <taxon>Trichodelitschia</taxon>
    </lineage>
</organism>
<dbReference type="EMBL" id="ML996689">
    <property type="protein sequence ID" value="KAF2403638.1"/>
    <property type="molecule type" value="Genomic_DNA"/>
</dbReference>
<keyword evidence="1" id="KW-1133">Transmembrane helix</keyword>
<feature type="transmembrane region" description="Helical" evidence="1">
    <location>
        <begin position="51"/>
        <end position="72"/>
    </location>
</feature>